<dbReference type="Proteomes" id="UP000002668">
    <property type="component" value="Genome"/>
</dbReference>
<evidence type="ECO:0000256" key="1">
    <source>
        <dbReference type="SAM" id="MobiDB-lite"/>
    </source>
</evidence>
<feature type="region of interest" description="Disordered" evidence="1">
    <location>
        <begin position="15"/>
        <end position="40"/>
    </location>
</feature>
<organism evidence="2 3">
    <name type="scientific">Leptosphaeria maculans (strain JN3 / isolate v23.1.3 / race Av1-4-5-6-7-8)</name>
    <name type="common">Blackleg fungus</name>
    <name type="synonym">Phoma lingam</name>
    <dbReference type="NCBI Taxonomy" id="985895"/>
    <lineage>
        <taxon>Eukaryota</taxon>
        <taxon>Fungi</taxon>
        <taxon>Dikarya</taxon>
        <taxon>Ascomycota</taxon>
        <taxon>Pezizomycotina</taxon>
        <taxon>Dothideomycetes</taxon>
        <taxon>Pleosporomycetidae</taxon>
        <taxon>Pleosporales</taxon>
        <taxon>Pleosporineae</taxon>
        <taxon>Leptosphaeriaceae</taxon>
        <taxon>Plenodomus</taxon>
        <taxon>Plenodomus lingam/Leptosphaeria maculans species complex</taxon>
    </lineage>
</organism>
<dbReference type="RefSeq" id="XP_003844750.1">
    <property type="nucleotide sequence ID" value="XM_003844702.1"/>
</dbReference>
<dbReference type="EMBL" id="FP929139">
    <property type="protein sequence ID" value="CBY01271.1"/>
    <property type="molecule type" value="Genomic_DNA"/>
</dbReference>
<dbReference type="HOGENOM" id="CLU_765054_0_0_1"/>
<keyword evidence="3" id="KW-1185">Reference proteome</keyword>
<accession>E5ADI2</accession>
<evidence type="ECO:0000313" key="2">
    <source>
        <dbReference type="EMBL" id="CBY01271.1"/>
    </source>
</evidence>
<sequence>MATIPTVDVDSTLSQSPKVALTSGETTDQSDVNQKQSPNVRTNFMPHQMLMQTALTVEYGKDPTITPIIIHEEILRCHSILFSQCCEKAKAMRDKYAECRALLQALGAYLFPEVTVQRFEKERLELKAIPLLMELSTNYPLKSYQRLIKETVDEAVDEEVHNKNVKPVSFATGPGGVRKKESRDMTRAASLDARLGFLKSRGVREVAEQLYAKLHQIEKQERFKAQTNSLTALAQNRLLLPDTDDVTVQLLVQWIYRGTLDGHDANQTYALMNLAKRLGVEVLSELCLGILVNRLKDTLQAARVAGFPFAHLLGYGSGPANQLLDIVFNKVFLENDPPKRLKELVINAIADDLNMELWNHLKSTLSHELALQLIEAMILRGRIKDEQPGEVPMNLEECDITGE</sequence>
<gene>
    <name evidence="2" type="ORF">LEMA_P000580.1</name>
</gene>
<dbReference type="OMA" id="VKHHERE"/>
<name>E5ADI2_LEPMJ</name>
<dbReference type="VEuPathDB" id="FungiDB:LEMA_P000580.1"/>
<reference evidence="3" key="1">
    <citation type="journal article" date="2011" name="Nat. Commun.">
        <title>Effector diversification within compartments of the Leptosphaeria maculans genome affected by Repeat-Induced Point mutations.</title>
        <authorList>
            <person name="Rouxel T."/>
            <person name="Grandaubert J."/>
            <person name="Hane J.K."/>
            <person name="Hoede C."/>
            <person name="van de Wouw A.P."/>
            <person name="Couloux A."/>
            <person name="Dominguez V."/>
            <person name="Anthouard V."/>
            <person name="Bally P."/>
            <person name="Bourras S."/>
            <person name="Cozijnsen A.J."/>
            <person name="Ciuffetti L.M."/>
            <person name="Degrave A."/>
            <person name="Dilmaghani A."/>
            <person name="Duret L."/>
            <person name="Fudal I."/>
            <person name="Goodwin S.B."/>
            <person name="Gout L."/>
            <person name="Glaser N."/>
            <person name="Linglin J."/>
            <person name="Kema G.H.J."/>
            <person name="Lapalu N."/>
            <person name="Lawrence C.B."/>
            <person name="May K."/>
            <person name="Meyer M."/>
            <person name="Ollivier B."/>
            <person name="Poulain J."/>
            <person name="Schoch C.L."/>
            <person name="Simon A."/>
            <person name="Spatafora J.W."/>
            <person name="Stachowiak A."/>
            <person name="Turgeon B.G."/>
            <person name="Tyler B.M."/>
            <person name="Vincent D."/>
            <person name="Weissenbach J."/>
            <person name="Amselem J."/>
            <person name="Quesneville H."/>
            <person name="Oliver R.P."/>
            <person name="Wincker P."/>
            <person name="Balesdent M.-H."/>
            <person name="Howlett B.J."/>
        </authorList>
    </citation>
    <scope>NUCLEOTIDE SEQUENCE [LARGE SCALE GENOMIC DNA]</scope>
    <source>
        <strain evidence="3">JN3 / isolate v23.1.3 / race Av1-4-5-6-7-8</strain>
    </source>
</reference>
<dbReference type="Gene3D" id="3.30.710.10">
    <property type="entry name" value="Potassium Channel Kv1.1, Chain A"/>
    <property type="match status" value="1"/>
</dbReference>
<evidence type="ECO:0000313" key="3">
    <source>
        <dbReference type="Proteomes" id="UP000002668"/>
    </source>
</evidence>
<dbReference type="SUPFAM" id="SSF54695">
    <property type="entry name" value="POZ domain"/>
    <property type="match status" value="1"/>
</dbReference>
<protein>
    <recommendedName>
        <fullName evidence="4">BTB domain-containing protein</fullName>
    </recommendedName>
</protein>
<dbReference type="InParanoid" id="E5ADI2"/>
<dbReference type="GeneID" id="13286195"/>
<dbReference type="eggNOG" id="ENOG502T77U">
    <property type="taxonomic scope" value="Eukaryota"/>
</dbReference>
<dbReference type="InterPro" id="IPR011333">
    <property type="entry name" value="SKP1/BTB/POZ_sf"/>
</dbReference>
<evidence type="ECO:0008006" key="4">
    <source>
        <dbReference type="Google" id="ProtNLM"/>
    </source>
</evidence>
<proteinExistence type="predicted"/>
<dbReference type="OrthoDB" id="3794120at2759"/>
<dbReference type="AlphaFoldDB" id="E5ADI2"/>